<comment type="caution">
    <text evidence="1">The sequence shown here is derived from an EMBL/GenBank/DDBJ whole genome shotgun (WGS) entry which is preliminary data.</text>
</comment>
<proteinExistence type="predicted"/>
<dbReference type="Gramene" id="KZM95790">
    <property type="protein sequence ID" value="KZM95790"/>
    <property type="gene ID" value="DCAR_019032"/>
</dbReference>
<protein>
    <submittedName>
        <fullName evidence="1">Uncharacterized protein</fullName>
    </submittedName>
</protein>
<accession>A0A162A5R4</accession>
<dbReference type="EMBL" id="LNRQ01000005">
    <property type="protein sequence ID" value="KZM95790.1"/>
    <property type="molecule type" value="Genomic_DNA"/>
</dbReference>
<organism evidence="1">
    <name type="scientific">Daucus carota subsp. sativus</name>
    <name type="common">Carrot</name>
    <dbReference type="NCBI Taxonomy" id="79200"/>
    <lineage>
        <taxon>Eukaryota</taxon>
        <taxon>Viridiplantae</taxon>
        <taxon>Streptophyta</taxon>
        <taxon>Embryophyta</taxon>
        <taxon>Tracheophyta</taxon>
        <taxon>Spermatophyta</taxon>
        <taxon>Magnoliopsida</taxon>
        <taxon>eudicotyledons</taxon>
        <taxon>Gunneridae</taxon>
        <taxon>Pentapetalae</taxon>
        <taxon>asterids</taxon>
        <taxon>campanulids</taxon>
        <taxon>Apiales</taxon>
        <taxon>Apiaceae</taxon>
        <taxon>Apioideae</taxon>
        <taxon>Scandiceae</taxon>
        <taxon>Daucinae</taxon>
        <taxon>Daucus</taxon>
        <taxon>Daucus sect. Daucus</taxon>
    </lineage>
</organism>
<sequence length="82" mass="9287">MPLLSTREAREIYHVVVEAESGKVEDFLKVLKGIGCESMFIACSVERANRFFAELNEDNATRLRDSSGISDVYSRDELIEDD</sequence>
<gene>
    <name evidence="1" type="ORF">DCAR_019032</name>
</gene>
<dbReference type="AlphaFoldDB" id="A0A162A5R4"/>
<reference evidence="1" key="1">
    <citation type="journal article" date="2016" name="Nat. Genet.">
        <title>A high-quality carrot genome assembly provides new insights into carotenoid accumulation and asterid genome evolution.</title>
        <authorList>
            <person name="Iorizzo M."/>
            <person name="Ellison S."/>
            <person name="Senalik D."/>
            <person name="Zeng P."/>
            <person name="Satapoomin P."/>
            <person name="Huang J."/>
            <person name="Bowman M."/>
            <person name="Iovene M."/>
            <person name="Sanseverino W."/>
            <person name="Cavagnaro P."/>
            <person name="Yildiz M."/>
            <person name="Macko-Podgorni A."/>
            <person name="Moranska E."/>
            <person name="Grzebelus E."/>
            <person name="Grzebelus D."/>
            <person name="Ashrafi H."/>
            <person name="Zheng Z."/>
            <person name="Cheng S."/>
            <person name="Spooner D."/>
            <person name="Van Deynze A."/>
            <person name="Simon P."/>
        </authorList>
    </citation>
    <scope>NUCLEOTIDE SEQUENCE [LARGE SCALE GENOMIC DNA]</scope>
    <source>
        <tissue evidence="1">Leaf</tissue>
    </source>
</reference>
<evidence type="ECO:0000313" key="1">
    <source>
        <dbReference type="EMBL" id="KZM95790.1"/>
    </source>
</evidence>
<name>A0A162A5R4_DAUCS</name>